<evidence type="ECO:0000313" key="2">
    <source>
        <dbReference type="Proteomes" id="UP001596972"/>
    </source>
</evidence>
<protein>
    <submittedName>
        <fullName evidence="1">Uncharacterized protein</fullName>
    </submittedName>
</protein>
<proteinExistence type="predicted"/>
<dbReference type="Proteomes" id="UP001596972">
    <property type="component" value="Unassembled WGS sequence"/>
</dbReference>
<sequence>MTFEPGRRSGVGAMMRFSRLADAERRAADARDFVVLLRAALGRSSRESSPY</sequence>
<dbReference type="EMBL" id="JBHTJA010000001">
    <property type="protein sequence ID" value="MFD0899030.1"/>
    <property type="molecule type" value="Genomic_DNA"/>
</dbReference>
<dbReference type="RefSeq" id="WP_378295825.1">
    <property type="nucleotide sequence ID" value="NZ_JBHTJA010000001.1"/>
</dbReference>
<accession>A0ABW3EGY0</accession>
<name>A0ABW3EGY0_9ACTN</name>
<comment type="caution">
    <text evidence="1">The sequence shown here is derived from an EMBL/GenBank/DDBJ whole genome shotgun (WGS) entry which is preliminary data.</text>
</comment>
<keyword evidence="2" id="KW-1185">Reference proteome</keyword>
<reference evidence="2" key="1">
    <citation type="journal article" date="2019" name="Int. J. Syst. Evol. Microbiol.">
        <title>The Global Catalogue of Microorganisms (GCM) 10K type strain sequencing project: providing services to taxonomists for standard genome sequencing and annotation.</title>
        <authorList>
            <consortium name="The Broad Institute Genomics Platform"/>
            <consortium name="The Broad Institute Genome Sequencing Center for Infectious Disease"/>
            <person name="Wu L."/>
            <person name="Ma J."/>
        </authorList>
    </citation>
    <scope>NUCLEOTIDE SEQUENCE [LARGE SCALE GENOMIC DNA]</scope>
    <source>
        <strain evidence="2">JCM 31202</strain>
    </source>
</reference>
<evidence type="ECO:0000313" key="1">
    <source>
        <dbReference type="EMBL" id="MFD0899030.1"/>
    </source>
</evidence>
<organism evidence="1 2">
    <name type="scientific">Actinomadura sediminis</name>
    <dbReference type="NCBI Taxonomy" id="1038904"/>
    <lineage>
        <taxon>Bacteria</taxon>
        <taxon>Bacillati</taxon>
        <taxon>Actinomycetota</taxon>
        <taxon>Actinomycetes</taxon>
        <taxon>Streptosporangiales</taxon>
        <taxon>Thermomonosporaceae</taxon>
        <taxon>Actinomadura</taxon>
    </lineage>
</organism>
<gene>
    <name evidence="1" type="ORF">ACFQ11_01305</name>
</gene>